<dbReference type="PANTHER" id="PTHR43751">
    <property type="entry name" value="SULFATASE"/>
    <property type="match status" value="1"/>
</dbReference>
<dbReference type="InterPro" id="IPR017850">
    <property type="entry name" value="Alkaline_phosphatase_core_sf"/>
</dbReference>
<dbReference type="GO" id="GO:0016787">
    <property type="term" value="F:hydrolase activity"/>
    <property type="evidence" value="ECO:0007669"/>
    <property type="project" value="UniProtKB-KW"/>
</dbReference>
<feature type="compositionally biased region" description="Basic and acidic residues" evidence="3">
    <location>
        <begin position="467"/>
        <end position="477"/>
    </location>
</feature>
<gene>
    <name evidence="5" type="ORF">HW115_13580</name>
</gene>
<name>A0A851GFU6_9BACT</name>
<feature type="domain" description="Sulfatase N-terminal" evidence="4">
    <location>
        <begin position="6"/>
        <end position="285"/>
    </location>
</feature>
<dbReference type="Proteomes" id="UP000557872">
    <property type="component" value="Unassembled WGS sequence"/>
</dbReference>
<dbReference type="CDD" id="cd16027">
    <property type="entry name" value="SGSH"/>
    <property type="match status" value="1"/>
</dbReference>
<dbReference type="PANTHER" id="PTHR43751:SF1">
    <property type="entry name" value="SULFATASE ATSG-RELATED"/>
    <property type="match status" value="1"/>
</dbReference>
<dbReference type="RefSeq" id="WP_178933449.1">
    <property type="nucleotide sequence ID" value="NZ_JACBAZ010000005.1"/>
</dbReference>
<dbReference type="AlphaFoldDB" id="A0A851GFU6"/>
<comment type="caution">
    <text evidence="5">The sequence shown here is derived from an EMBL/GenBank/DDBJ whole genome shotgun (WGS) entry which is preliminary data.</text>
</comment>
<dbReference type="SUPFAM" id="SSF53649">
    <property type="entry name" value="Alkaline phosphatase-like"/>
    <property type="match status" value="1"/>
</dbReference>
<reference evidence="5 6" key="1">
    <citation type="submission" date="2020-07" db="EMBL/GenBank/DDBJ databases">
        <title>Roseicoccus Jingziensis gen. nov., sp. nov., isolated from coastal seawater.</title>
        <authorList>
            <person name="Feng X."/>
        </authorList>
    </citation>
    <scope>NUCLEOTIDE SEQUENCE [LARGE SCALE GENOMIC DNA]</scope>
    <source>
        <strain evidence="5 6">N1E253</strain>
    </source>
</reference>
<evidence type="ECO:0000256" key="1">
    <source>
        <dbReference type="ARBA" id="ARBA00008779"/>
    </source>
</evidence>
<dbReference type="EMBL" id="JACBAZ010000005">
    <property type="protein sequence ID" value="NWK56648.1"/>
    <property type="molecule type" value="Genomic_DNA"/>
</dbReference>
<feature type="compositionally biased region" description="Polar residues" evidence="3">
    <location>
        <begin position="481"/>
        <end position="491"/>
    </location>
</feature>
<protein>
    <submittedName>
        <fullName evidence="5">Sulfatase</fullName>
    </submittedName>
</protein>
<evidence type="ECO:0000256" key="2">
    <source>
        <dbReference type="ARBA" id="ARBA00022801"/>
    </source>
</evidence>
<proteinExistence type="inferred from homology"/>
<dbReference type="Pfam" id="PF00884">
    <property type="entry name" value="Sulfatase"/>
    <property type="match status" value="1"/>
</dbReference>
<dbReference type="InterPro" id="IPR052701">
    <property type="entry name" value="GAG_Ulvan_Degrading_Sulfatases"/>
</dbReference>
<evidence type="ECO:0000313" key="5">
    <source>
        <dbReference type="EMBL" id="NWK56648.1"/>
    </source>
</evidence>
<dbReference type="Gene3D" id="3.40.720.10">
    <property type="entry name" value="Alkaline Phosphatase, subunit A"/>
    <property type="match status" value="1"/>
</dbReference>
<comment type="similarity">
    <text evidence="1">Belongs to the sulfatase family.</text>
</comment>
<dbReference type="InterPro" id="IPR000917">
    <property type="entry name" value="Sulfatase_N"/>
</dbReference>
<keyword evidence="6" id="KW-1185">Reference proteome</keyword>
<evidence type="ECO:0000256" key="3">
    <source>
        <dbReference type="SAM" id="MobiDB-lite"/>
    </source>
</evidence>
<dbReference type="InterPro" id="IPR024607">
    <property type="entry name" value="Sulfatase_CS"/>
</dbReference>
<evidence type="ECO:0000313" key="6">
    <source>
        <dbReference type="Proteomes" id="UP000557872"/>
    </source>
</evidence>
<sequence length="491" mass="56202">MGDERPNILFCISDDQSWPHAGAYGSPEVKTPNFDTIAKNGALFHHCFAPSPSCAPTRASILTGRNIWQNQEAGVHGSLFPAKFPVFTHLLEAGGYEVAYTGKGWGPGRWNAGGKNVARKRNPIGKRLTGKPGHYAKAFKKFMSQHNRDQPFFFWFGSTDPHRPYSNEAVDKGLQDREFKMPGFLPDGLPIRKDLAGYSYEIERFDRELGEFIQILKDAGEYENTLIIVTSDNGMPFPRAKMHCYELGTHVPFAVQWPKQMPGNRTINDLISLVDLAPTFLDVAQLRRPSGLTGSSMLKILMSDQEGQVDASRVYVLTGKERHDPARQYNECYPIRTIRTHQYLYLRNFKPDRWPSGDPPSCLDLSWSDHLTRQYFDTLPENEGLKPYYDRAVNKRPLEEVYDIRKDPYCLHNLAGLPEYKEVCESLWAKLQEKLKEQKDPRVMGKGDCFETVPCFIPNKGSFSPPRVRDRFDHSQDKPWTYTTPQNRRDD</sequence>
<accession>A0A851GFU6</accession>
<keyword evidence="2" id="KW-0378">Hydrolase</keyword>
<evidence type="ECO:0000259" key="4">
    <source>
        <dbReference type="Pfam" id="PF00884"/>
    </source>
</evidence>
<organism evidence="5 6">
    <name type="scientific">Oceaniferula marina</name>
    <dbReference type="NCBI Taxonomy" id="2748318"/>
    <lineage>
        <taxon>Bacteria</taxon>
        <taxon>Pseudomonadati</taxon>
        <taxon>Verrucomicrobiota</taxon>
        <taxon>Verrucomicrobiia</taxon>
        <taxon>Verrucomicrobiales</taxon>
        <taxon>Verrucomicrobiaceae</taxon>
        <taxon>Oceaniferula</taxon>
    </lineage>
</organism>
<feature type="region of interest" description="Disordered" evidence="3">
    <location>
        <begin position="463"/>
        <end position="491"/>
    </location>
</feature>
<dbReference type="PROSITE" id="PS00523">
    <property type="entry name" value="SULFATASE_1"/>
    <property type="match status" value="1"/>
</dbReference>